<dbReference type="InterPro" id="IPR035500">
    <property type="entry name" value="NHR-like_dom_sf"/>
</dbReference>
<comment type="caution">
    <text evidence="5">The sequence shown here is derived from an EMBL/GenBank/DDBJ whole genome shotgun (WGS) entry which is preliminary data.</text>
</comment>
<proteinExistence type="predicted"/>
<dbReference type="PANTHER" id="PTHR46011">
    <property type="entry name" value="NUCLEAR HORMONE RECEPTOR FAMILY MEMBER NHR-86-RELATED"/>
    <property type="match status" value="1"/>
</dbReference>
<accession>A0AAV5TFT4</accession>
<dbReference type="Proteomes" id="UP001432027">
    <property type="component" value="Unassembled WGS sequence"/>
</dbReference>
<evidence type="ECO:0000256" key="1">
    <source>
        <dbReference type="ARBA" id="ARBA00023015"/>
    </source>
</evidence>
<keyword evidence="2" id="KW-0804">Transcription</keyword>
<sequence>SLMCIIRKCGELALKTNDSKGERDVRVENLILTPARYLTIMTNVNIAKNALIEFANFAFEAFRVLECSCKNLMLESSFTTMNILESTYRACRHFPEACHFRTPGYTTYLRYTDLKRLFDNCADVVDKNSMTRELEKHYVELSRLVRQHFETCNPTDVEFAAIFGLALWSDEIINNDANLHQIATVIRSEILKELHVYYATSGTTDYASRIGHIFCLLVNCQVTNY</sequence>
<dbReference type="Gene3D" id="1.10.565.10">
    <property type="entry name" value="Retinoid X Receptor"/>
    <property type="match status" value="1"/>
</dbReference>
<dbReference type="InterPro" id="IPR000536">
    <property type="entry name" value="Nucl_hrmn_rcpt_lig-bd"/>
</dbReference>
<name>A0AAV5TFT4_9BILA</name>
<keyword evidence="3" id="KW-0675">Receptor</keyword>
<evidence type="ECO:0000256" key="3">
    <source>
        <dbReference type="ARBA" id="ARBA00023170"/>
    </source>
</evidence>
<dbReference type="AlphaFoldDB" id="A0AAV5TFT4"/>
<keyword evidence="6" id="KW-1185">Reference proteome</keyword>
<dbReference type="SMART" id="SM00430">
    <property type="entry name" value="HOLI"/>
    <property type="match status" value="1"/>
</dbReference>
<dbReference type="EMBL" id="BTSX01000004">
    <property type="protein sequence ID" value="GMS92115.1"/>
    <property type="molecule type" value="Genomic_DNA"/>
</dbReference>
<feature type="non-terminal residue" evidence="5">
    <location>
        <position position="1"/>
    </location>
</feature>
<evidence type="ECO:0000313" key="6">
    <source>
        <dbReference type="Proteomes" id="UP001432027"/>
    </source>
</evidence>
<organism evidence="5 6">
    <name type="scientific">Pristionchus entomophagus</name>
    <dbReference type="NCBI Taxonomy" id="358040"/>
    <lineage>
        <taxon>Eukaryota</taxon>
        <taxon>Metazoa</taxon>
        <taxon>Ecdysozoa</taxon>
        <taxon>Nematoda</taxon>
        <taxon>Chromadorea</taxon>
        <taxon>Rhabditida</taxon>
        <taxon>Rhabditina</taxon>
        <taxon>Diplogasteromorpha</taxon>
        <taxon>Diplogasteroidea</taxon>
        <taxon>Neodiplogasteridae</taxon>
        <taxon>Pristionchus</taxon>
    </lineage>
</organism>
<dbReference type="SUPFAM" id="SSF48508">
    <property type="entry name" value="Nuclear receptor ligand-binding domain"/>
    <property type="match status" value="1"/>
</dbReference>
<dbReference type="Pfam" id="PF00104">
    <property type="entry name" value="Hormone_recep"/>
    <property type="match status" value="1"/>
</dbReference>
<dbReference type="GO" id="GO:0003700">
    <property type="term" value="F:DNA-binding transcription factor activity"/>
    <property type="evidence" value="ECO:0007669"/>
    <property type="project" value="TreeGrafter"/>
</dbReference>
<evidence type="ECO:0000256" key="2">
    <source>
        <dbReference type="ARBA" id="ARBA00023163"/>
    </source>
</evidence>
<evidence type="ECO:0000313" key="5">
    <source>
        <dbReference type="EMBL" id="GMS92115.1"/>
    </source>
</evidence>
<evidence type="ECO:0000259" key="4">
    <source>
        <dbReference type="PROSITE" id="PS51843"/>
    </source>
</evidence>
<dbReference type="GO" id="GO:0005634">
    <property type="term" value="C:nucleus"/>
    <property type="evidence" value="ECO:0007669"/>
    <property type="project" value="TreeGrafter"/>
</dbReference>
<dbReference type="PANTHER" id="PTHR46011:SF6">
    <property type="entry name" value="HIGH ZINC ACTIVATED NUCLEAR RECEPTOR PROTEIN"/>
    <property type="match status" value="1"/>
</dbReference>
<gene>
    <name evidence="5" type="ORF">PENTCL1PPCAC_14290</name>
</gene>
<dbReference type="PROSITE" id="PS51843">
    <property type="entry name" value="NR_LBD"/>
    <property type="match status" value="1"/>
</dbReference>
<reference evidence="5" key="1">
    <citation type="submission" date="2023-10" db="EMBL/GenBank/DDBJ databases">
        <title>Genome assembly of Pristionchus species.</title>
        <authorList>
            <person name="Yoshida K."/>
            <person name="Sommer R.J."/>
        </authorList>
    </citation>
    <scope>NUCLEOTIDE SEQUENCE</scope>
    <source>
        <strain evidence="5">RS0144</strain>
    </source>
</reference>
<feature type="domain" description="NR LBD" evidence="4">
    <location>
        <begin position="1"/>
        <end position="225"/>
    </location>
</feature>
<keyword evidence="1" id="KW-0805">Transcription regulation</keyword>
<protein>
    <recommendedName>
        <fullName evidence="4">NR LBD domain-containing protein</fullName>
    </recommendedName>
</protein>